<dbReference type="Gramene" id="PRQ24181">
    <property type="protein sequence ID" value="PRQ24181"/>
    <property type="gene ID" value="RchiOBHm_Chr6g0269581"/>
</dbReference>
<keyword evidence="3" id="KW-1185">Reference proteome</keyword>
<name>A0A2P6PQI1_ROSCH</name>
<dbReference type="Proteomes" id="UP000238479">
    <property type="component" value="Chromosome 6"/>
</dbReference>
<feature type="region of interest" description="Disordered" evidence="1">
    <location>
        <begin position="1"/>
        <end position="35"/>
    </location>
</feature>
<reference evidence="2 3" key="1">
    <citation type="journal article" date="2018" name="Nat. Genet.">
        <title>The Rosa genome provides new insights in the design of modern roses.</title>
        <authorList>
            <person name="Bendahmane M."/>
        </authorList>
    </citation>
    <scope>NUCLEOTIDE SEQUENCE [LARGE SCALE GENOMIC DNA]</scope>
    <source>
        <strain evidence="3">cv. Old Blush</strain>
    </source>
</reference>
<protein>
    <submittedName>
        <fullName evidence="2">Uncharacterized protein</fullName>
    </submittedName>
</protein>
<gene>
    <name evidence="2" type="ORF">RchiOBHm_Chr6g0269581</name>
</gene>
<evidence type="ECO:0000313" key="3">
    <source>
        <dbReference type="Proteomes" id="UP000238479"/>
    </source>
</evidence>
<sequence>MPSPRSATSTTDTTSTSRKTLTSPVPMPSLASTPPSSLTLKLLFRKRSLLQKKKVWHLQVL</sequence>
<accession>A0A2P6PQI1</accession>
<dbReference type="EMBL" id="PDCK01000044">
    <property type="protein sequence ID" value="PRQ24181.1"/>
    <property type="molecule type" value="Genomic_DNA"/>
</dbReference>
<proteinExistence type="predicted"/>
<comment type="caution">
    <text evidence="2">The sequence shown here is derived from an EMBL/GenBank/DDBJ whole genome shotgun (WGS) entry which is preliminary data.</text>
</comment>
<evidence type="ECO:0000313" key="2">
    <source>
        <dbReference type="EMBL" id="PRQ24181.1"/>
    </source>
</evidence>
<dbReference type="AlphaFoldDB" id="A0A2P6PQI1"/>
<organism evidence="2 3">
    <name type="scientific">Rosa chinensis</name>
    <name type="common">China rose</name>
    <dbReference type="NCBI Taxonomy" id="74649"/>
    <lineage>
        <taxon>Eukaryota</taxon>
        <taxon>Viridiplantae</taxon>
        <taxon>Streptophyta</taxon>
        <taxon>Embryophyta</taxon>
        <taxon>Tracheophyta</taxon>
        <taxon>Spermatophyta</taxon>
        <taxon>Magnoliopsida</taxon>
        <taxon>eudicotyledons</taxon>
        <taxon>Gunneridae</taxon>
        <taxon>Pentapetalae</taxon>
        <taxon>rosids</taxon>
        <taxon>fabids</taxon>
        <taxon>Rosales</taxon>
        <taxon>Rosaceae</taxon>
        <taxon>Rosoideae</taxon>
        <taxon>Rosoideae incertae sedis</taxon>
        <taxon>Rosa</taxon>
    </lineage>
</organism>
<evidence type="ECO:0000256" key="1">
    <source>
        <dbReference type="SAM" id="MobiDB-lite"/>
    </source>
</evidence>